<dbReference type="Proteomes" id="UP000499080">
    <property type="component" value="Unassembled WGS sequence"/>
</dbReference>
<accession>A0A4Y2GN53</accession>
<dbReference type="EMBL" id="BGPR01001447">
    <property type="protein sequence ID" value="GBM54179.1"/>
    <property type="molecule type" value="Genomic_DNA"/>
</dbReference>
<comment type="caution">
    <text evidence="1">The sequence shown here is derived from an EMBL/GenBank/DDBJ whole genome shotgun (WGS) entry which is preliminary data.</text>
</comment>
<keyword evidence="2" id="KW-1185">Reference proteome</keyword>
<dbReference type="AlphaFoldDB" id="A0A4Y2GN53"/>
<organism evidence="1 2">
    <name type="scientific">Araneus ventricosus</name>
    <name type="common">Orbweaver spider</name>
    <name type="synonym">Epeira ventricosa</name>
    <dbReference type="NCBI Taxonomy" id="182803"/>
    <lineage>
        <taxon>Eukaryota</taxon>
        <taxon>Metazoa</taxon>
        <taxon>Ecdysozoa</taxon>
        <taxon>Arthropoda</taxon>
        <taxon>Chelicerata</taxon>
        <taxon>Arachnida</taxon>
        <taxon>Araneae</taxon>
        <taxon>Araneomorphae</taxon>
        <taxon>Entelegynae</taxon>
        <taxon>Araneoidea</taxon>
        <taxon>Araneidae</taxon>
        <taxon>Araneus</taxon>
    </lineage>
</organism>
<reference evidence="1 2" key="1">
    <citation type="journal article" date="2019" name="Sci. Rep.">
        <title>Orb-weaving spider Araneus ventricosus genome elucidates the spidroin gene catalogue.</title>
        <authorList>
            <person name="Kono N."/>
            <person name="Nakamura H."/>
            <person name="Ohtoshi R."/>
            <person name="Moran D.A.P."/>
            <person name="Shinohara A."/>
            <person name="Yoshida Y."/>
            <person name="Fujiwara M."/>
            <person name="Mori M."/>
            <person name="Tomita M."/>
            <person name="Arakawa K."/>
        </authorList>
    </citation>
    <scope>NUCLEOTIDE SEQUENCE [LARGE SCALE GENOMIC DNA]</scope>
</reference>
<proteinExistence type="predicted"/>
<evidence type="ECO:0000313" key="1">
    <source>
        <dbReference type="EMBL" id="GBM54179.1"/>
    </source>
</evidence>
<gene>
    <name evidence="1" type="ORF">AVEN_64525_1</name>
</gene>
<name>A0A4Y2GN53_ARAVE</name>
<evidence type="ECO:0000313" key="2">
    <source>
        <dbReference type="Proteomes" id="UP000499080"/>
    </source>
</evidence>
<protein>
    <submittedName>
        <fullName evidence="1">Uncharacterized protein</fullName>
    </submittedName>
</protein>
<sequence>MKKASNTALLPSHEKFHVHPQFKCYDLHCRRQTEQINCPELHLKCSLSWKFHTYRSRCRKLTYLNYAAGKLDVLIGNAYEETLQFQSAELTQMTVDAPKK</sequence>